<sequence length="53" mass="5688">MIIATMIQTGSHMPQEMTVSNRCIAWFVLTGKMVGWGIGGGATGYGDPAYHWG</sequence>
<accession>I1V1G5</accession>
<evidence type="ECO:0000313" key="2">
    <source>
        <dbReference type="Proteomes" id="UP000002876"/>
    </source>
</evidence>
<dbReference type="GeneID" id="12978785"/>
<keyword evidence="2" id="KW-1185">Reference proteome</keyword>
<dbReference type="Proteomes" id="UP000002876">
    <property type="component" value="Segment"/>
</dbReference>
<dbReference type="KEGG" id="vg:12978785"/>
<name>I1V1G5_9CAUD</name>
<evidence type="ECO:0000313" key="1">
    <source>
        <dbReference type="EMBL" id="AFI24943.1"/>
    </source>
</evidence>
<organism evidence="1 2">
    <name type="scientific">Mycobacterium phage SWU1</name>
    <dbReference type="NCBI Taxonomy" id="1175504"/>
    <lineage>
        <taxon>Viruses</taxon>
        <taxon>Duplodnaviria</taxon>
        <taxon>Heunggongvirae</taxon>
        <taxon>Uroviricota</taxon>
        <taxon>Caudoviricetes</taxon>
        <taxon>Fromanvirus</taxon>
        <taxon>Fromanvirus SWU1</taxon>
    </lineage>
</organism>
<reference evidence="1 2" key="1">
    <citation type="journal article" date="2012" name="J. Virol.">
        <title>Biology of a Novel Mycobacteriophage, SWU1, Isolated from Chinese Soil as Revealed by Genomic Characteristics.</title>
        <authorList>
            <person name="Fan X."/>
            <person name="Teng T."/>
            <person name="Wang H."/>
            <person name="Xie J."/>
        </authorList>
    </citation>
    <scope>NUCLEOTIDE SEQUENCE [LARGE SCALE GENOMIC DNA]</scope>
</reference>
<dbReference type="RefSeq" id="YP_006382953.1">
    <property type="nucleotide sequence ID" value="NC_017973.1"/>
</dbReference>
<protein>
    <submittedName>
        <fullName evidence="1">Uncharacterized protein</fullName>
    </submittedName>
</protein>
<dbReference type="EMBL" id="JF946695">
    <property type="protein sequence ID" value="AFI24943.1"/>
    <property type="molecule type" value="Genomic_DNA"/>
</dbReference>
<proteinExistence type="predicted"/>